<sequence length="71" mass="7967">MGHSLGQPLSSTRLSFLNLHGLSNLSIESHVTRILIPPNLKPRQLFLNKEVPRIVHSSTTKRSGVLVRHLH</sequence>
<dbReference type="InParanoid" id="A0A059AHU6"/>
<dbReference type="AlphaFoldDB" id="A0A059AHU6"/>
<organism evidence="1">
    <name type="scientific">Eucalyptus grandis</name>
    <name type="common">Flooded gum</name>
    <dbReference type="NCBI Taxonomy" id="71139"/>
    <lineage>
        <taxon>Eukaryota</taxon>
        <taxon>Viridiplantae</taxon>
        <taxon>Streptophyta</taxon>
        <taxon>Embryophyta</taxon>
        <taxon>Tracheophyta</taxon>
        <taxon>Spermatophyta</taxon>
        <taxon>Magnoliopsida</taxon>
        <taxon>eudicotyledons</taxon>
        <taxon>Gunneridae</taxon>
        <taxon>Pentapetalae</taxon>
        <taxon>rosids</taxon>
        <taxon>malvids</taxon>
        <taxon>Myrtales</taxon>
        <taxon>Myrtaceae</taxon>
        <taxon>Myrtoideae</taxon>
        <taxon>Eucalypteae</taxon>
        <taxon>Eucalyptus</taxon>
    </lineage>
</organism>
<evidence type="ECO:0000313" key="1">
    <source>
        <dbReference type="EMBL" id="KCW53408.1"/>
    </source>
</evidence>
<dbReference type="EMBL" id="KK198762">
    <property type="protein sequence ID" value="KCW53408.1"/>
    <property type="molecule type" value="Genomic_DNA"/>
</dbReference>
<gene>
    <name evidence="1" type="ORF">EUGRSUZ_J02644</name>
</gene>
<name>A0A059AHU6_EUCGR</name>
<accession>A0A059AHU6</accession>
<dbReference type="Gramene" id="KCW53408">
    <property type="protein sequence ID" value="KCW53408"/>
    <property type="gene ID" value="EUGRSUZ_J02644"/>
</dbReference>
<reference evidence="1" key="1">
    <citation type="submission" date="2013-07" db="EMBL/GenBank/DDBJ databases">
        <title>The genome of Eucalyptus grandis.</title>
        <authorList>
            <person name="Schmutz J."/>
            <person name="Hayes R."/>
            <person name="Myburg A."/>
            <person name="Tuskan G."/>
            <person name="Grattapaglia D."/>
            <person name="Rokhsar D.S."/>
        </authorList>
    </citation>
    <scope>NUCLEOTIDE SEQUENCE</scope>
    <source>
        <tissue evidence="1">Leaf extractions</tissue>
    </source>
</reference>
<protein>
    <submittedName>
        <fullName evidence="1">Uncharacterized protein</fullName>
    </submittedName>
</protein>
<proteinExistence type="predicted"/>